<evidence type="ECO:0000256" key="2">
    <source>
        <dbReference type="ARBA" id="ARBA00022448"/>
    </source>
</evidence>
<dbReference type="PROSITE" id="PS51257">
    <property type="entry name" value="PROKAR_LIPOPROTEIN"/>
    <property type="match status" value="1"/>
</dbReference>
<dbReference type="CDD" id="cd00995">
    <property type="entry name" value="PBP2_NikA_DppA_OppA_like"/>
    <property type="match status" value="1"/>
</dbReference>
<keyword evidence="3 4" id="KW-0732">Signal</keyword>
<dbReference type="SUPFAM" id="SSF53850">
    <property type="entry name" value="Periplasmic binding protein-like II"/>
    <property type="match status" value="1"/>
</dbReference>
<dbReference type="InterPro" id="IPR039424">
    <property type="entry name" value="SBP_5"/>
</dbReference>
<dbReference type="GO" id="GO:0042597">
    <property type="term" value="C:periplasmic space"/>
    <property type="evidence" value="ECO:0007669"/>
    <property type="project" value="UniProtKB-ARBA"/>
</dbReference>
<dbReference type="InterPro" id="IPR000914">
    <property type="entry name" value="SBP_5_dom"/>
</dbReference>
<dbReference type="AlphaFoldDB" id="A0A6B0YVB6"/>
<evidence type="ECO:0000256" key="1">
    <source>
        <dbReference type="ARBA" id="ARBA00005695"/>
    </source>
</evidence>
<name>A0A6B0YVB6_9CHLR</name>
<dbReference type="InterPro" id="IPR030678">
    <property type="entry name" value="Peptide/Ni-bd"/>
</dbReference>
<evidence type="ECO:0000313" key="6">
    <source>
        <dbReference type="EMBL" id="MXY95000.1"/>
    </source>
</evidence>
<gene>
    <name evidence="6" type="ORF">F4Y42_16290</name>
</gene>
<feature type="domain" description="Solute-binding protein family 5" evidence="5">
    <location>
        <begin position="85"/>
        <end position="438"/>
    </location>
</feature>
<dbReference type="GO" id="GO:0015833">
    <property type="term" value="P:peptide transport"/>
    <property type="evidence" value="ECO:0007669"/>
    <property type="project" value="TreeGrafter"/>
</dbReference>
<sequence>MYSNKPKLFIFAIAIFAILLAACQPVATEPMMADSGSMLPLEKVRFGLPGALTHFDPALPGETSEGSTIKLISGQLLRLDQYGVPQPDLAESMDVSEDGLVYTFTLRENLMYSDGTPVTVGDIVYTWERIKDAPPTDKGPIANVVSVEATDDRTVVWTLSIAEPSLPFWFGRTGFSVHPQAQVEADPDGYFRSPVSAGPYYVAAGEPGDPVVTLKENPNYQLGPMAVKELELHWVPDPTSRSLLLATGQLDYVYELPPQARDTFPPEVETFVVALGGVFHLSINQQISEDHCLSNRDVREAISLAIDRSEINERALLGISPPVIGYFYTGQPLDVGILPNGGAQDLEAAKALMANTPWADGGCSFTVTTYGPRPGYVEGILVFAEQLKALNMEVTPDGQEVGVALDIMANSPDYHAGWAVTGNNGGPPESYLRNQFLDGFWAQRSRIDDAEMKSLFDELGQTVDQAAREDLIRQIQYRGYEVQSIIPCCERSVMGGSRVGQNAVRTVTGASHFIVVPLADVEQ</sequence>
<evidence type="ECO:0000259" key="5">
    <source>
        <dbReference type="Pfam" id="PF00496"/>
    </source>
</evidence>
<protein>
    <submittedName>
        <fullName evidence="6">ABC transporter substrate-binding protein</fullName>
    </submittedName>
</protein>
<keyword evidence="2" id="KW-0813">Transport</keyword>
<dbReference type="PIRSF" id="PIRSF002741">
    <property type="entry name" value="MppA"/>
    <property type="match status" value="1"/>
</dbReference>
<proteinExistence type="inferred from homology"/>
<comment type="similarity">
    <text evidence="1">Belongs to the bacterial solute-binding protein 5 family.</text>
</comment>
<dbReference type="PANTHER" id="PTHR30290:SF9">
    <property type="entry name" value="OLIGOPEPTIDE-BINDING PROTEIN APPA"/>
    <property type="match status" value="1"/>
</dbReference>
<accession>A0A6B0YVB6</accession>
<feature type="chain" id="PRO_5025507265" evidence="4">
    <location>
        <begin position="28"/>
        <end position="523"/>
    </location>
</feature>
<organism evidence="6">
    <name type="scientific">Caldilineaceae bacterium SB0664_bin_27</name>
    <dbReference type="NCBI Taxonomy" id="2605260"/>
    <lineage>
        <taxon>Bacteria</taxon>
        <taxon>Bacillati</taxon>
        <taxon>Chloroflexota</taxon>
        <taxon>Caldilineae</taxon>
        <taxon>Caldilineales</taxon>
        <taxon>Caldilineaceae</taxon>
    </lineage>
</organism>
<dbReference type="GO" id="GO:1904680">
    <property type="term" value="F:peptide transmembrane transporter activity"/>
    <property type="evidence" value="ECO:0007669"/>
    <property type="project" value="TreeGrafter"/>
</dbReference>
<dbReference type="EMBL" id="VXRG01000131">
    <property type="protein sequence ID" value="MXY95000.1"/>
    <property type="molecule type" value="Genomic_DNA"/>
</dbReference>
<reference evidence="6" key="1">
    <citation type="submission" date="2019-09" db="EMBL/GenBank/DDBJ databases">
        <title>Characterisation of the sponge microbiome using genome-centric metagenomics.</title>
        <authorList>
            <person name="Engelberts J.P."/>
            <person name="Robbins S.J."/>
            <person name="De Goeij J.M."/>
            <person name="Aranda M."/>
            <person name="Bell S.C."/>
            <person name="Webster N.S."/>
        </authorList>
    </citation>
    <scope>NUCLEOTIDE SEQUENCE</scope>
    <source>
        <strain evidence="6">SB0664_bin_27</strain>
    </source>
</reference>
<comment type="caution">
    <text evidence="6">The sequence shown here is derived from an EMBL/GenBank/DDBJ whole genome shotgun (WGS) entry which is preliminary data.</text>
</comment>
<evidence type="ECO:0000256" key="3">
    <source>
        <dbReference type="ARBA" id="ARBA00022729"/>
    </source>
</evidence>
<evidence type="ECO:0000256" key="4">
    <source>
        <dbReference type="SAM" id="SignalP"/>
    </source>
</evidence>
<dbReference type="Gene3D" id="3.40.190.10">
    <property type="entry name" value="Periplasmic binding protein-like II"/>
    <property type="match status" value="1"/>
</dbReference>
<dbReference type="PANTHER" id="PTHR30290">
    <property type="entry name" value="PERIPLASMIC BINDING COMPONENT OF ABC TRANSPORTER"/>
    <property type="match status" value="1"/>
</dbReference>
<dbReference type="Gene3D" id="3.10.105.10">
    <property type="entry name" value="Dipeptide-binding Protein, Domain 3"/>
    <property type="match status" value="1"/>
</dbReference>
<dbReference type="Pfam" id="PF00496">
    <property type="entry name" value="SBP_bac_5"/>
    <property type="match status" value="1"/>
</dbReference>
<dbReference type="GO" id="GO:0043190">
    <property type="term" value="C:ATP-binding cassette (ABC) transporter complex"/>
    <property type="evidence" value="ECO:0007669"/>
    <property type="project" value="InterPro"/>
</dbReference>
<feature type="signal peptide" evidence="4">
    <location>
        <begin position="1"/>
        <end position="27"/>
    </location>
</feature>